<dbReference type="AlphaFoldDB" id="A0A848FHQ1"/>
<accession>A0A848FHQ1</accession>
<evidence type="ECO:0000256" key="1">
    <source>
        <dbReference type="ARBA" id="ARBA00045876"/>
    </source>
</evidence>
<evidence type="ECO:0000313" key="4">
    <source>
        <dbReference type="Proteomes" id="UP000574067"/>
    </source>
</evidence>
<sequence length="330" mass="34855">MTAFPTDTDSELAALQRRLTSADATERRVALLEAADLEDEALLPALTAVLRRDPEPTLRTEAARALAAWSDADVVDALAEALSDVREVREAAALALSELKDPHSGARLVRHAAHADAFVSAAALRGLRELRVAEAAGPALAALERPEASVRREAVGVLGWLRHQPALPPLAQAAVEDEDAEVRRAATGALGLAGPQDIPFVLPALCAALRDAAWPVREEAATTLGKLRLEEPAAAQALRAALEDDYWQVRLRAARALGRLRDREALRPLTAALLHPAGNLRKEAAIALGEIGDAQAVPALNVAAGDPDPEVRKAARSALQRLGAPAGTER</sequence>
<dbReference type="SUPFAM" id="SSF48371">
    <property type="entry name" value="ARM repeat"/>
    <property type="match status" value="2"/>
</dbReference>
<dbReference type="InterPro" id="IPR021133">
    <property type="entry name" value="HEAT_type_2"/>
</dbReference>
<dbReference type="Proteomes" id="UP000574067">
    <property type="component" value="Unassembled WGS sequence"/>
</dbReference>
<dbReference type="InterPro" id="IPR016024">
    <property type="entry name" value="ARM-type_fold"/>
</dbReference>
<evidence type="ECO:0000256" key="2">
    <source>
        <dbReference type="SAM" id="MobiDB-lite"/>
    </source>
</evidence>
<dbReference type="Gene3D" id="1.25.10.10">
    <property type="entry name" value="Leucine-rich Repeat Variant"/>
    <property type="match status" value="3"/>
</dbReference>
<dbReference type="GO" id="GO:0016491">
    <property type="term" value="F:oxidoreductase activity"/>
    <property type="evidence" value="ECO:0007669"/>
    <property type="project" value="TreeGrafter"/>
</dbReference>
<keyword evidence="4" id="KW-1185">Reference proteome</keyword>
<comment type="caution">
    <text evidence="3">The sequence shown here is derived from an EMBL/GenBank/DDBJ whole genome shotgun (WGS) entry which is preliminary data.</text>
</comment>
<feature type="region of interest" description="Disordered" evidence="2">
    <location>
        <begin position="303"/>
        <end position="330"/>
    </location>
</feature>
<name>A0A848FHQ1_9BURK</name>
<dbReference type="RefSeq" id="WP_169162707.1">
    <property type="nucleotide sequence ID" value="NZ_JABBFW010000022.1"/>
</dbReference>
<evidence type="ECO:0000313" key="3">
    <source>
        <dbReference type="EMBL" id="NML17809.1"/>
    </source>
</evidence>
<comment type="function">
    <text evidence="1">Catalyzes the hydroxylation of the N(6)-(4-aminobutyl)-L-lysine intermediate produced by deoxyhypusine synthase/DHPS on a critical lysine of the eukaryotic translation initiation factor 5A/eIF-5A. This is the second step of the post-translational modification of that lysine into an unusual amino acid residue named hypusine. Hypusination is unique to mature eIF-5A factor and is essential for its function.</text>
</comment>
<dbReference type="PANTHER" id="PTHR12697:SF5">
    <property type="entry name" value="DEOXYHYPUSINE HYDROXYLASE"/>
    <property type="match status" value="1"/>
</dbReference>
<protein>
    <submittedName>
        <fullName evidence="3">HEAT repeat domain-containing protein</fullName>
    </submittedName>
</protein>
<dbReference type="SMART" id="SM00567">
    <property type="entry name" value="EZ_HEAT"/>
    <property type="match status" value="7"/>
</dbReference>
<dbReference type="InterPro" id="IPR004155">
    <property type="entry name" value="PBS_lyase_HEAT"/>
</dbReference>
<reference evidence="3 4" key="1">
    <citation type="submission" date="2020-04" db="EMBL/GenBank/DDBJ databases">
        <title>Azohydromonas sp. isolated from soil.</title>
        <authorList>
            <person name="Dahal R.H."/>
        </authorList>
    </citation>
    <scope>NUCLEOTIDE SEQUENCE [LARGE SCALE GENOMIC DNA]</scope>
    <source>
        <strain evidence="3 4">G-1-1-14</strain>
    </source>
</reference>
<dbReference type="PANTHER" id="PTHR12697">
    <property type="entry name" value="PBS LYASE HEAT-LIKE PROTEIN"/>
    <property type="match status" value="1"/>
</dbReference>
<dbReference type="InterPro" id="IPR011989">
    <property type="entry name" value="ARM-like"/>
</dbReference>
<proteinExistence type="predicted"/>
<dbReference type="Pfam" id="PF13646">
    <property type="entry name" value="HEAT_2"/>
    <property type="match status" value="3"/>
</dbReference>
<organism evidence="3 4">
    <name type="scientific">Azohydromonas caseinilytica</name>
    <dbReference type="NCBI Taxonomy" id="2728836"/>
    <lineage>
        <taxon>Bacteria</taxon>
        <taxon>Pseudomonadati</taxon>
        <taxon>Pseudomonadota</taxon>
        <taxon>Betaproteobacteria</taxon>
        <taxon>Burkholderiales</taxon>
        <taxon>Sphaerotilaceae</taxon>
        <taxon>Azohydromonas</taxon>
    </lineage>
</organism>
<gene>
    <name evidence="3" type="ORF">HHL10_22820</name>
</gene>
<dbReference type="PROSITE" id="PS50077">
    <property type="entry name" value="HEAT_REPEAT"/>
    <property type="match status" value="1"/>
</dbReference>
<dbReference type="EMBL" id="JABBFW010000022">
    <property type="protein sequence ID" value="NML17809.1"/>
    <property type="molecule type" value="Genomic_DNA"/>
</dbReference>